<protein>
    <submittedName>
        <fullName evidence="2">Transcriptional regulator</fullName>
    </submittedName>
</protein>
<comment type="caution">
    <text evidence="2">The sequence shown here is derived from an EMBL/GenBank/DDBJ whole genome shotgun (WGS) entry which is preliminary data.</text>
</comment>
<evidence type="ECO:0000313" key="2">
    <source>
        <dbReference type="EMBL" id="MDR6293078.1"/>
    </source>
</evidence>
<organism evidence="2 3">
    <name type="scientific">Inquilinus ginsengisoli</name>
    <dbReference type="NCBI Taxonomy" id="363840"/>
    <lineage>
        <taxon>Bacteria</taxon>
        <taxon>Pseudomonadati</taxon>
        <taxon>Pseudomonadota</taxon>
        <taxon>Alphaproteobacteria</taxon>
        <taxon>Rhodospirillales</taxon>
        <taxon>Rhodospirillaceae</taxon>
        <taxon>Inquilinus</taxon>
    </lineage>
</organism>
<gene>
    <name evidence="2" type="ORF">E9232_005623</name>
</gene>
<reference evidence="2 3" key="1">
    <citation type="submission" date="2023-07" db="EMBL/GenBank/DDBJ databases">
        <title>Sorghum-associated microbial communities from plants grown in Nebraska, USA.</title>
        <authorList>
            <person name="Schachtman D."/>
        </authorList>
    </citation>
    <scope>NUCLEOTIDE SEQUENCE [LARGE SCALE GENOMIC DNA]</scope>
    <source>
        <strain evidence="2 3">584</strain>
    </source>
</reference>
<dbReference type="Gene3D" id="6.20.450.20">
    <property type="match status" value="1"/>
</dbReference>
<dbReference type="Pfam" id="PF21217">
    <property type="entry name" value="PaaA2"/>
    <property type="match status" value="1"/>
</dbReference>
<proteinExistence type="predicted"/>
<dbReference type="RefSeq" id="WP_309799722.1">
    <property type="nucleotide sequence ID" value="NZ_JAVDPW010000010.1"/>
</dbReference>
<keyword evidence="3" id="KW-1185">Reference proteome</keyword>
<evidence type="ECO:0000259" key="1">
    <source>
        <dbReference type="Pfam" id="PF21217"/>
    </source>
</evidence>
<sequence length="140" mass="15386">MAQTSSKVMTSSPAARPAICIDVVYTLSSRITASSGDLLPRTSSHPKEENFNFRVSADLKAAFKAATEAADRPAAQVIRDFMRAYVEERQKPEPGYDAWFRAQVQAAIDDPRPSIPHDRVMADVKARLQARIAKAAGRAR</sequence>
<accession>A0ABU1JXQ7</accession>
<dbReference type="InterPro" id="IPR048851">
    <property type="entry name" value="PaaA2_dom"/>
</dbReference>
<evidence type="ECO:0000313" key="3">
    <source>
        <dbReference type="Proteomes" id="UP001262410"/>
    </source>
</evidence>
<feature type="domain" description="Stability determinant" evidence="1">
    <location>
        <begin position="95"/>
        <end position="122"/>
    </location>
</feature>
<name>A0ABU1JXQ7_9PROT</name>
<dbReference type="Proteomes" id="UP001262410">
    <property type="component" value="Unassembled WGS sequence"/>
</dbReference>
<dbReference type="EMBL" id="JAVDPW010000010">
    <property type="protein sequence ID" value="MDR6293078.1"/>
    <property type="molecule type" value="Genomic_DNA"/>
</dbReference>